<dbReference type="InterPro" id="IPR027417">
    <property type="entry name" value="P-loop_NTPase"/>
</dbReference>
<proteinExistence type="predicted"/>
<dbReference type="SMART" id="SM00493">
    <property type="entry name" value="TOPRIM"/>
    <property type="match status" value="1"/>
</dbReference>
<evidence type="ECO:0000313" key="7">
    <source>
        <dbReference type="EMBL" id="QPI56313.1"/>
    </source>
</evidence>
<dbReference type="Gene3D" id="3.40.50.300">
    <property type="entry name" value="P-loop containing nucleotide triphosphate hydrolases"/>
    <property type="match status" value="1"/>
</dbReference>
<dbReference type="Proteomes" id="UP000663421">
    <property type="component" value="Chromosome"/>
</dbReference>
<name>A0ABX6W489_STRMQ</name>
<evidence type="ECO:0000259" key="6">
    <source>
        <dbReference type="PROSITE" id="PS51206"/>
    </source>
</evidence>
<dbReference type="EMBL" id="CP065050">
    <property type="protein sequence ID" value="QPI56313.1"/>
    <property type="molecule type" value="Genomic_DNA"/>
</dbReference>
<dbReference type="InterPro" id="IPR006171">
    <property type="entry name" value="TOPRIM_dom"/>
</dbReference>
<keyword evidence="3" id="KW-0067">ATP-binding</keyword>
<feature type="domain" description="SF3 helicase" evidence="6">
    <location>
        <begin position="519"/>
        <end position="679"/>
    </location>
</feature>
<dbReference type="PANTHER" id="PTHR35372">
    <property type="entry name" value="ATP BINDING PROTEIN-RELATED"/>
    <property type="match status" value="1"/>
</dbReference>
<dbReference type="PROSITE" id="PS50880">
    <property type="entry name" value="TOPRIM"/>
    <property type="match status" value="1"/>
</dbReference>
<evidence type="ECO:0000256" key="2">
    <source>
        <dbReference type="ARBA" id="ARBA00022801"/>
    </source>
</evidence>
<dbReference type="InterPro" id="IPR045455">
    <property type="entry name" value="NrS-1_pol-like_helicase"/>
</dbReference>
<evidence type="ECO:0000259" key="5">
    <source>
        <dbReference type="PROSITE" id="PS50880"/>
    </source>
</evidence>
<keyword evidence="1" id="KW-0547">Nucleotide-binding</keyword>
<dbReference type="PROSITE" id="PS51206">
    <property type="entry name" value="SF3_HELICASE_1"/>
    <property type="match status" value="1"/>
</dbReference>
<dbReference type="PANTHER" id="PTHR35372:SF2">
    <property type="entry name" value="SF3 HELICASE DOMAIN-CONTAINING PROTEIN"/>
    <property type="match status" value="1"/>
</dbReference>
<reference evidence="7 8" key="1">
    <citation type="submission" date="2020-11" db="EMBL/GenBank/DDBJ databases">
        <title>Complete genome sequence unveiled secondary metabolic potentials in Streptomyces solisilvae HNM0141.</title>
        <authorList>
            <person name="Huang X."/>
        </authorList>
    </citation>
    <scope>NUCLEOTIDE SEQUENCE [LARGE SCALE GENOMIC DNA]</scope>
    <source>
        <strain evidence="7 8">HNM0141</strain>
    </source>
</reference>
<gene>
    <name evidence="7" type="ORF">I1A49_16425</name>
</gene>
<dbReference type="SUPFAM" id="SSF52540">
    <property type="entry name" value="P-loop containing nucleoside triphosphate hydrolases"/>
    <property type="match status" value="1"/>
</dbReference>
<evidence type="ECO:0000256" key="1">
    <source>
        <dbReference type="ARBA" id="ARBA00022741"/>
    </source>
</evidence>
<feature type="domain" description="Toprim" evidence="5">
    <location>
        <begin position="214"/>
        <end position="296"/>
    </location>
</feature>
<dbReference type="CDD" id="cd00188">
    <property type="entry name" value="TOPRIM"/>
    <property type="match status" value="1"/>
</dbReference>
<feature type="region of interest" description="Disordered" evidence="4">
    <location>
        <begin position="807"/>
        <end position="836"/>
    </location>
</feature>
<feature type="compositionally biased region" description="Acidic residues" evidence="4">
    <location>
        <begin position="812"/>
        <end position="823"/>
    </location>
</feature>
<organism evidence="7 8">
    <name type="scientific">Streptomyces malaysiensis</name>
    <dbReference type="NCBI Taxonomy" id="92644"/>
    <lineage>
        <taxon>Bacteria</taxon>
        <taxon>Bacillati</taxon>
        <taxon>Actinomycetota</taxon>
        <taxon>Actinomycetes</taxon>
        <taxon>Kitasatosporales</taxon>
        <taxon>Streptomycetaceae</taxon>
        <taxon>Streptomyces</taxon>
        <taxon>Streptomyces violaceusniger group</taxon>
    </lineage>
</organism>
<dbReference type="NCBIfam" id="TIGR01613">
    <property type="entry name" value="primase_Cterm"/>
    <property type="match status" value="1"/>
</dbReference>
<dbReference type="Pfam" id="PF08706">
    <property type="entry name" value="D5_N"/>
    <property type="match status" value="1"/>
</dbReference>
<sequence>MRLSEILSRLSGIEEDHDGYLALCPAHNDRNHPSLKLTLKDDGMLLLVCRTGCDRADIMRKLDLTTSDLFDVQADGARTVSAKAPEAVGVAEIAGLRVAVEQWADALQYEGMGAGFADTARQYAADRFGLSAEQCAELLVGLSTPAEQSRPWLSRGFTRYPRLTAPLAGFDGVIRGLQGRDLSGECPARWVSLTNVPGKTWAKFGVFRSGAGFDTILVCEGPGDALTAVGAGYDAVAIRGAGLARNAALVAELATGLEGLDVVLCGDRDRAGAGFTDSLAVALVQAGVMVRRLEIPTEGDDLTDWRKRDPEAFPGQLHAAVRAAVVVELEQPKPSPEPSTEVEVHDTDAALQSMSQNDREIFDSTDVGLAVRLRDFMRRNGGGVRYARGLGFLVWDGTIWTPDGDAVRAALHHMAVELVSHGGDFEKKLAVKALNNRCIDGILKELPSVPGVPAKADEFDATPELLSVANGTVNLRTGRLHPHDPGDMITRRLDVAYRPEAKAERWELFLTEIFPNHPELPGYMRRIVGYGITGSTSEECFVFLHGDGKNGKTKFLGALLHVFKGITKSTEFSTFEQRTAVGQASPELASLRGARLVTASETEKYSRLAEALIKQLTGGDPVTCRFLNQNPFTYLPQFLLMVAGNYRPAILSQDYGIWRRVKLIPFEASFKGAKADTNIAAKLAAESEGILAWAVRGAQEWYASGLEEPTSVEVATDDYRQSEDRLQEFIDARLVRESGARVAPMALRRAYAEWVEDAGLDRKEKLSGWALGVEMESRHFSKDKRGGRWGFNGIRLMTDPEREAASRLAEAVDVDEAAEDTDTNADIFGQQRESAA</sequence>
<evidence type="ECO:0000256" key="4">
    <source>
        <dbReference type="SAM" id="MobiDB-lite"/>
    </source>
</evidence>
<keyword evidence="8" id="KW-1185">Reference proteome</keyword>
<dbReference type="InterPro" id="IPR014015">
    <property type="entry name" value="Helicase_SF3_DNA-vir"/>
</dbReference>
<keyword evidence="2" id="KW-0378">Hydrolase</keyword>
<dbReference type="Gene3D" id="3.40.1360.10">
    <property type="match status" value="1"/>
</dbReference>
<dbReference type="SMART" id="SM00885">
    <property type="entry name" value="D5_N"/>
    <property type="match status" value="1"/>
</dbReference>
<protein>
    <submittedName>
        <fullName evidence="7">Toprim domain-containing protein</fullName>
    </submittedName>
</protein>
<evidence type="ECO:0000256" key="3">
    <source>
        <dbReference type="ARBA" id="ARBA00022840"/>
    </source>
</evidence>
<evidence type="ECO:0000313" key="8">
    <source>
        <dbReference type="Proteomes" id="UP000663421"/>
    </source>
</evidence>
<accession>A0ABX6W489</accession>
<dbReference type="InterPro" id="IPR051620">
    <property type="entry name" value="ORF904-like_C"/>
</dbReference>
<dbReference type="InterPro" id="IPR014818">
    <property type="entry name" value="Phage/plasmid_primase_P4_C"/>
</dbReference>
<dbReference type="Pfam" id="PF19263">
    <property type="entry name" value="DUF5906"/>
    <property type="match status" value="1"/>
</dbReference>
<dbReference type="Pfam" id="PF13155">
    <property type="entry name" value="Toprim_2"/>
    <property type="match status" value="1"/>
</dbReference>
<dbReference type="SUPFAM" id="SSF56731">
    <property type="entry name" value="DNA primase core"/>
    <property type="match status" value="1"/>
</dbReference>
<dbReference type="InterPro" id="IPR006500">
    <property type="entry name" value="Helicase_put_C_phage/plasmid"/>
</dbReference>